<sequence length="177" mass="19103">MYLSAQEIAARVAELGREITADYAGREPLLVAPLKSSAVFLADLSRALPILHGIDVVELAGYGAGRSGGVRLLKDLDTPIEGRDVIVVEDVVDTGLTLGFLVRTLRTRNPASLAAVTLLDRPYRRLVGDIDLRYVGFTVPDELFAGYGLGLDERWRALPDLRYVTPETLPAAATDAA</sequence>
<protein>
    <recommendedName>
        <fullName evidence="2">Hypoxanthine-guanine phosphoribosyltransferase</fullName>
    </recommendedName>
</protein>
<evidence type="ECO:0000256" key="1">
    <source>
        <dbReference type="ARBA" id="ARBA00004676"/>
    </source>
</evidence>
<evidence type="ECO:0000259" key="5">
    <source>
        <dbReference type="Pfam" id="PF00156"/>
    </source>
</evidence>
<dbReference type="OrthoDB" id="9802824at2"/>
<dbReference type="GO" id="GO:0005829">
    <property type="term" value="C:cytosol"/>
    <property type="evidence" value="ECO:0007669"/>
    <property type="project" value="TreeGrafter"/>
</dbReference>
<dbReference type="GO" id="GO:0032264">
    <property type="term" value="P:IMP salvage"/>
    <property type="evidence" value="ECO:0007669"/>
    <property type="project" value="TreeGrafter"/>
</dbReference>
<reference evidence="6 7" key="1">
    <citation type="submission" date="2018-07" db="EMBL/GenBank/DDBJ databases">
        <title>High-quality-draft genome sequence of Gaiella occulta.</title>
        <authorList>
            <person name="Severino R."/>
            <person name="Froufe H.J.C."/>
            <person name="Rainey F.A."/>
            <person name="Barroso C."/>
            <person name="Albuquerque L."/>
            <person name="Lobo-Da-Cunha A."/>
            <person name="Da Costa M.S."/>
            <person name="Egas C."/>
        </authorList>
    </citation>
    <scope>NUCLEOTIDE SEQUENCE [LARGE SCALE GENOMIC DNA]</scope>
    <source>
        <strain evidence="6 7">F2-233</strain>
    </source>
</reference>
<accession>A0A7M2YXT0</accession>
<keyword evidence="7" id="KW-1185">Reference proteome</keyword>
<comment type="pathway">
    <text evidence="1">Purine metabolism; GMP biosynthesis via salvage pathway; GMP from guanine: step 1/1.</text>
</comment>
<dbReference type="InterPro" id="IPR050408">
    <property type="entry name" value="HGPRT"/>
</dbReference>
<dbReference type="GO" id="GO:0000287">
    <property type="term" value="F:magnesium ion binding"/>
    <property type="evidence" value="ECO:0007669"/>
    <property type="project" value="TreeGrafter"/>
</dbReference>
<dbReference type="EMBL" id="QQZY01000002">
    <property type="protein sequence ID" value="RDI74947.1"/>
    <property type="molecule type" value="Genomic_DNA"/>
</dbReference>
<dbReference type="Pfam" id="PF00156">
    <property type="entry name" value="Pribosyltran"/>
    <property type="match status" value="1"/>
</dbReference>
<name>A0A7M2YXT0_9ACTN</name>
<keyword evidence="6" id="KW-0808">Transferase</keyword>
<gene>
    <name evidence="6" type="ORF">Gocc_0745</name>
</gene>
<evidence type="ECO:0000313" key="6">
    <source>
        <dbReference type="EMBL" id="RDI74947.1"/>
    </source>
</evidence>
<feature type="domain" description="Phosphoribosyltransferase" evidence="5">
    <location>
        <begin position="2"/>
        <end position="129"/>
    </location>
</feature>
<evidence type="ECO:0000256" key="3">
    <source>
        <dbReference type="ARBA" id="ARBA00048811"/>
    </source>
</evidence>
<dbReference type="SUPFAM" id="SSF53271">
    <property type="entry name" value="PRTase-like"/>
    <property type="match status" value="1"/>
</dbReference>
<dbReference type="GO" id="GO:0046100">
    <property type="term" value="P:hypoxanthine metabolic process"/>
    <property type="evidence" value="ECO:0007669"/>
    <property type="project" value="TreeGrafter"/>
</dbReference>
<dbReference type="Proteomes" id="UP000254134">
    <property type="component" value="Unassembled WGS sequence"/>
</dbReference>
<dbReference type="PANTHER" id="PTHR43340">
    <property type="entry name" value="HYPOXANTHINE-GUANINE PHOSPHORIBOSYLTRANSFERASE"/>
    <property type="match status" value="1"/>
</dbReference>
<proteinExistence type="predicted"/>
<dbReference type="GO" id="GO:0004422">
    <property type="term" value="F:hypoxanthine phosphoribosyltransferase activity"/>
    <property type="evidence" value="ECO:0007669"/>
    <property type="project" value="TreeGrafter"/>
</dbReference>
<evidence type="ECO:0000256" key="4">
    <source>
        <dbReference type="ARBA" id="ARBA00049402"/>
    </source>
</evidence>
<dbReference type="GO" id="GO:0032263">
    <property type="term" value="P:GMP salvage"/>
    <property type="evidence" value="ECO:0007669"/>
    <property type="project" value="TreeGrafter"/>
</dbReference>
<keyword evidence="6" id="KW-0328">Glycosyltransferase</keyword>
<comment type="catalytic activity">
    <reaction evidence="3">
        <text>GMP + diphosphate = guanine + 5-phospho-alpha-D-ribose 1-diphosphate</text>
        <dbReference type="Rhea" id="RHEA:25424"/>
        <dbReference type="ChEBI" id="CHEBI:16235"/>
        <dbReference type="ChEBI" id="CHEBI:33019"/>
        <dbReference type="ChEBI" id="CHEBI:58017"/>
        <dbReference type="ChEBI" id="CHEBI:58115"/>
        <dbReference type="EC" id="2.4.2.8"/>
    </reaction>
    <physiologicalReaction direction="right-to-left" evidence="3">
        <dbReference type="Rhea" id="RHEA:25426"/>
    </physiologicalReaction>
</comment>
<dbReference type="AlphaFoldDB" id="A0A7M2YXT0"/>
<comment type="catalytic activity">
    <reaction evidence="4">
        <text>IMP + diphosphate = hypoxanthine + 5-phospho-alpha-D-ribose 1-diphosphate</text>
        <dbReference type="Rhea" id="RHEA:17973"/>
        <dbReference type="ChEBI" id="CHEBI:17368"/>
        <dbReference type="ChEBI" id="CHEBI:33019"/>
        <dbReference type="ChEBI" id="CHEBI:58017"/>
        <dbReference type="ChEBI" id="CHEBI:58053"/>
        <dbReference type="EC" id="2.4.2.8"/>
    </reaction>
    <physiologicalReaction direction="right-to-left" evidence="4">
        <dbReference type="Rhea" id="RHEA:17975"/>
    </physiologicalReaction>
</comment>
<dbReference type="InterPro" id="IPR000836">
    <property type="entry name" value="PRTase_dom"/>
</dbReference>
<dbReference type="PANTHER" id="PTHR43340:SF1">
    <property type="entry name" value="HYPOXANTHINE PHOSPHORIBOSYLTRANSFERASE"/>
    <property type="match status" value="1"/>
</dbReference>
<dbReference type="GO" id="GO:0006178">
    <property type="term" value="P:guanine salvage"/>
    <property type="evidence" value="ECO:0007669"/>
    <property type="project" value="TreeGrafter"/>
</dbReference>
<comment type="caution">
    <text evidence="6">The sequence shown here is derived from an EMBL/GenBank/DDBJ whole genome shotgun (WGS) entry which is preliminary data.</text>
</comment>
<evidence type="ECO:0000256" key="2">
    <source>
        <dbReference type="ARBA" id="ARBA00022099"/>
    </source>
</evidence>
<evidence type="ECO:0000313" key="7">
    <source>
        <dbReference type="Proteomes" id="UP000254134"/>
    </source>
</evidence>
<organism evidence="6 7">
    <name type="scientific">Gaiella occulta</name>
    <dbReference type="NCBI Taxonomy" id="1002870"/>
    <lineage>
        <taxon>Bacteria</taxon>
        <taxon>Bacillati</taxon>
        <taxon>Actinomycetota</taxon>
        <taxon>Thermoleophilia</taxon>
        <taxon>Gaiellales</taxon>
        <taxon>Gaiellaceae</taxon>
        <taxon>Gaiella</taxon>
    </lineage>
</organism>
<dbReference type="InterPro" id="IPR029057">
    <property type="entry name" value="PRTase-like"/>
</dbReference>
<reference evidence="7" key="2">
    <citation type="journal article" date="2019" name="MicrobiologyOpen">
        <title>High-quality draft genome sequence of Gaiella occulta isolated from a 150 meter deep mineral water borehole and comparison with the genome sequences of other deep-branching lineages of the phylum Actinobacteria.</title>
        <authorList>
            <person name="Severino R."/>
            <person name="Froufe H.J.C."/>
            <person name="Barroso C."/>
            <person name="Albuquerque L."/>
            <person name="Lobo-da-Cunha A."/>
            <person name="da Costa M.S."/>
            <person name="Egas C."/>
        </authorList>
    </citation>
    <scope>NUCLEOTIDE SEQUENCE [LARGE SCALE GENOMIC DNA]</scope>
    <source>
        <strain evidence="7">F2-233</strain>
    </source>
</reference>
<dbReference type="RefSeq" id="WP_114795212.1">
    <property type="nucleotide sequence ID" value="NZ_QQZY01000002.1"/>
</dbReference>
<dbReference type="CDD" id="cd06223">
    <property type="entry name" value="PRTases_typeI"/>
    <property type="match status" value="1"/>
</dbReference>
<dbReference type="Gene3D" id="3.40.50.2020">
    <property type="match status" value="1"/>
</dbReference>